<evidence type="ECO:0000256" key="1">
    <source>
        <dbReference type="SAM" id="SignalP"/>
    </source>
</evidence>
<proteinExistence type="predicted"/>
<sequence>MINRLLLLCTLLASSTLCFAHDYQVGELQISQPWSRELPVDLPGGSAYFTVHNQGSETDRLIAVSSPRAQTSRLHTQSSNDGMMNMQHVAGMDIPAHTEVTFQPGANHVMLSGMEQPLKAGEQFPLTLEFEKAGTIEVLVKVLPADAQASQDTAHVH</sequence>
<dbReference type="RefSeq" id="WP_038612719.1">
    <property type="nucleotide sequence ID" value="NZ_CP009048.1"/>
</dbReference>
<dbReference type="InterPro" id="IPR007410">
    <property type="entry name" value="LpqE-like"/>
</dbReference>
<dbReference type="InterPro" id="IPR036182">
    <property type="entry name" value="PCuAC_sf"/>
</dbReference>
<dbReference type="KEGG" id="palk:PSAKL28_33770"/>
<dbReference type="PANTHER" id="PTHR36302">
    <property type="entry name" value="BLR7088 PROTEIN"/>
    <property type="match status" value="1"/>
</dbReference>
<dbReference type="AlphaFoldDB" id="A0A077FH05"/>
<protein>
    <submittedName>
        <fullName evidence="2">Copper metallochaperone</fullName>
    </submittedName>
</protein>
<evidence type="ECO:0000313" key="2">
    <source>
        <dbReference type="EMBL" id="AIL62536.1"/>
    </source>
</evidence>
<dbReference type="InterPro" id="IPR058248">
    <property type="entry name" value="Lxx211020-like"/>
</dbReference>
<accession>A0A077FH05</accession>
<feature type="chain" id="PRO_5001718381" evidence="1">
    <location>
        <begin position="21"/>
        <end position="157"/>
    </location>
</feature>
<dbReference type="Gene3D" id="2.60.40.1890">
    <property type="entry name" value="PCu(A)C copper chaperone"/>
    <property type="match status" value="1"/>
</dbReference>
<dbReference type="OrthoDB" id="9796962at2"/>
<feature type="signal peptide" evidence="1">
    <location>
        <begin position="1"/>
        <end position="20"/>
    </location>
</feature>
<dbReference type="Pfam" id="PF04314">
    <property type="entry name" value="PCuAC"/>
    <property type="match status" value="1"/>
</dbReference>
<dbReference type="Proteomes" id="UP000028931">
    <property type="component" value="Chromosome"/>
</dbReference>
<dbReference type="HOGENOM" id="CLU_100939_2_2_6"/>
<gene>
    <name evidence="2" type="ORF">PSAKL28_33770</name>
</gene>
<dbReference type="EMBL" id="CP009048">
    <property type="protein sequence ID" value="AIL62536.1"/>
    <property type="molecule type" value="Genomic_DNA"/>
</dbReference>
<name>A0A077FH05_9PSED</name>
<dbReference type="PANTHER" id="PTHR36302:SF1">
    <property type="entry name" value="COPPER CHAPERONE PCU(A)C"/>
    <property type="match status" value="1"/>
</dbReference>
<dbReference type="SUPFAM" id="SSF110087">
    <property type="entry name" value="DR1885-like metal-binding protein"/>
    <property type="match status" value="1"/>
</dbReference>
<keyword evidence="1" id="KW-0732">Signal</keyword>
<organism evidence="2 3">
    <name type="scientific">Pseudomonas alkylphenolica</name>
    <dbReference type="NCBI Taxonomy" id="237609"/>
    <lineage>
        <taxon>Bacteria</taxon>
        <taxon>Pseudomonadati</taxon>
        <taxon>Pseudomonadota</taxon>
        <taxon>Gammaproteobacteria</taxon>
        <taxon>Pseudomonadales</taxon>
        <taxon>Pseudomonadaceae</taxon>
        <taxon>Pseudomonas</taxon>
    </lineage>
</organism>
<evidence type="ECO:0000313" key="3">
    <source>
        <dbReference type="Proteomes" id="UP000028931"/>
    </source>
</evidence>
<dbReference type="eggNOG" id="COG2847">
    <property type="taxonomic scope" value="Bacteria"/>
</dbReference>
<reference evidence="2 3" key="1">
    <citation type="submission" date="2014-07" db="EMBL/GenBank/DDBJ databases">
        <authorList>
            <person name="Lee K."/>
            <person name="Lim J.Y."/>
            <person name="Hwang I."/>
        </authorList>
    </citation>
    <scope>NUCLEOTIDE SEQUENCE [LARGE SCALE GENOMIC DNA]</scope>
    <source>
        <strain evidence="2 3">KL28</strain>
    </source>
</reference>